<evidence type="ECO:0000313" key="7">
    <source>
        <dbReference type="EMBL" id="SVE51501.1"/>
    </source>
</evidence>
<evidence type="ECO:0000256" key="4">
    <source>
        <dbReference type="ARBA" id="ARBA00022729"/>
    </source>
</evidence>
<dbReference type="Pfam" id="PF03349">
    <property type="entry name" value="Toluene_X"/>
    <property type="match status" value="1"/>
</dbReference>
<reference evidence="7" key="1">
    <citation type="submission" date="2018-05" db="EMBL/GenBank/DDBJ databases">
        <authorList>
            <person name="Lanie J.A."/>
            <person name="Ng W.-L."/>
            <person name="Kazmierczak K.M."/>
            <person name="Andrzejewski T.M."/>
            <person name="Davidsen T.M."/>
            <person name="Wayne K.J."/>
            <person name="Tettelin H."/>
            <person name="Glass J.I."/>
            <person name="Rusch D."/>
            <person name="Podicherti R."/>
            <person name="Tsui H.-C.T."/>
            <person name="Winkler M.E."/>
        </authorList>
    </citation>
    <scope>NUCLEOTIDE SEQUENCE</scope>
</reference>
<dbReference type="Gene3D" id="2.40.160.60">
    <property type="entry name" value="Outer membrane protein transport protein (OMPP1/FadL/TodX)"/>
    <property type="match status" value="1"/>
</dbReference>
<evidence type="ECO:0000256" key="5">
    <source>
        <dbReference type="ARBA" id="ARBA00023136"/>
    </source>
</evidence>
<dbReference type="InterPro" id="IPR005017">
    <property type="entry name" value="OMPP1/FadL/TodX"/>
</dbReference>
<evidence type="ECO:0000256" key="6">
    <source>
        <dbReference type="ARBA" id="ARBA00023237"/>
    </source>
</evidence>
<evidence type="ECO:0000256" key="3">
    <source>
        <dbReference type="ARBA" id="ARBA00022692"/>
    </source>
</evidence>
<dbReference type="EMBL" id="UINC01222630">
    <property type="protein sequence ID" value="SVE51501.1"/>
    <property type="molecule type" value="Genomic_DNA"/>
</dbReference>
<evidence type="ECO:0000256" key="2">
    <source>
        <dbReference type="ARBA" id="ARBA00022452"/>
    </source>
</evidence>
<keyword evidence="3" id="KW-0812">Transmembrane</keyword>
<sequence length="162" mass="17747">MDECPTCQKDNAMIAHPCPICGTNLPSASESAWYDALYWGVWFEFPVTDGTQIGLTSDQQNPEWAQYGRTTSRLAASVGLAYRVNDWFSAGFSAHLVYVSSGEITNEVLAFQIGNPEYSNIEINQGVDFAAAMNLGLLFKATENIDVGLTFRSERAGQTNSD</sequence>
<keyword evidence="6" id="KW-0998">Cell outer membrane</keyword>
<keyword evidence="5" id="KW-0472">Membrane</keyword>
<evidence type="ECO:0000256" key="1">
    <source>
        <dbReference type="ARBA" id="ARBA00004571"/>
    </source>
</evidence>
<protein>
    <submittedName>
        <fullName evidence="7">Uncharacterized protein</fullName>
    </submittedName>
</protein>
<organism evidence="7">
    <name type="scientific">marine metagenome</name>
    <dbReference type="NCBI Taxonomy" id="408172"/>
    <lineage>
        <taxon>unclassified sequences</taxon>
        <taxon>metagenomes</taxon>
        <taxon>ecological metagenomes</taxon>
    </lineage>
</organism>
<keyword evidence="2" id="KW-1134">Transmembrane beta strand</keyword>
<accession>A0A383E448</accession>
<comment type="subcellular location">
    <subcellularLocation>
        <location evidence="1">Cell outer membrane</location>
        <topology evidence="1">Multi-pass membrane protein</topology>
    </subcellularLocation>
</comment>
<proteinExistence type="predicted"/>
<dbReference type="GO" id="GO:0009279">
    <property type="term" value="C:cell outer membrane"/>
    <property type="evidence" value="ECO:0007669"/>
    <property type="project" value="UniProtKB-SubCell"/>
</dbReference>
<name>A0A383E448_9ZZZZ</name>
<gene>
    <name evidence="7" type="ORF">METZ01_LOCUS504355</name>
</gene>
<feature type="non-terminal residue" evidence="7">
    <location>
        <position position="162"/>
    </location>
</feature>
<dbReference type="SUPFAM" id="SSF56935">
    <property type="entry name" value="Porins"/>
    <property type="match status" value="1"/>
</dbReference>
<keyword evidence="4" id="KW-0732">Signal</keyword>
<dbReference type="AlphaFoldDB" id="A0A383E448"/>